<evidence type="ECO:0000259" key="8">
    <source>
        <dbReference type="Pfam" id="PF02687"/>
    </source>
</evidence>
<feature type="transmembrane region" description="Helical" evidence="7">
    <location>
        <begin position="340"/>
        <end position="363"/>
    </location>
</feature>
<feature type="transmembrane region" description="Helical" evidence="7">
    <location>
        <begin position="472"/>
        <end position="492"/>
    </location>
</feature>
<keyword evidence="3 7" id="KW-0812">Transmembrane</keyword>
<dbReference type="GO" id="GO:0022857">
    <property type="term" value="F:transmembrane transporter activity"/>
    <property type="evidence" value="ECO:0007669"/>
    <property type="project" value="TreeGrafter"/>
</dbReference>
<evidence type="ECO:0000256" key="3">
    <source>
        <dbReference type="ARBA" id="ARBA00022692"/>
    </source>
</evidence>
<evidence type="ECO:0000256" key="2">
    <source>
        <dbReference type="ARBA" id="ARBA00022475"/>
    </source>
</evidence>
<dbReference type="PANTHER" id="PTHR30572">
    <property type="entry name" value="MEMBRANE COMPONENT OF TRANSPORTER-RELATED"/>
    <property type="match status" value="1"/>
</dbReference>
<dbReference type="GO" id="GO:0005886">
    <property type="term" value="C:plasma membrane"/>
    <property type="evidence" value="ECO:0007669"/>
    <property type="project" value="UniProtKB-SubCell"/>
</dbReference>
<proteinExistence type="inferred from homology"/>
<protein>
    <recommendedName>
        <fullName evidence="8">ABC3 transporter permease C-terminal domain-containing protein</fullName>
    </recommendedName>
</protein>
<name>A0A8J3QHT8_9ACTN</name>
<evidence type="ECO:0000256" key="6">
    <source>
        <dbReference type="ARBA" id="ARBA00038076"/>
    </source>
</evidence>
<feature type="domain" description="ABC3 transporter permease C-terminal" evidence="8">
    <location>
        <begin position="302"/>
        <end position="411"/>
    </location>
</feature>
<feature type="transmembrane region" description="Helical" evidence="7">
    <location>
        <begin position="524"/>
        <end position="544"/>
    </location>
</feature>
<comment type="subcellular location">
    <subcellularLocation>
        <location evidence="1">Cell membrane</location>
        <topology evidence="1">Multi-pass membrane protein</topology>
    </subcellularLocation>
</comment>
<evidence type="ECO:0000313" key="9">
    <source>
        <dbReference type="EMBL" id="GIH09653.1"/>
    </source>
</evidence>
<feature type="transmembrane region" description="Helical" evidence="7">
    <location>
        <begin position="432"/>
        <end position="452"/>
    </location>
</feature>
<reference evidence="9" key="1">
    <citation type="submission" date="2021-01" db="EMBL/GenBank/DDBJ databases">
        <title>Whole genome shotgun sequence of Rhizocola hellebori NBRC 109834.</title>
        <authorList>
            <person name="Komaki H."/>
            <person name="Tamura T."/>
        </authorList>
    </citation>
    <scope>NUCLEOTIDE SEQUENCE</scope>
    <source>
        <strain evidence="9">NBRC 109834</strain>
    </source>
</reference>
<evidence type="ECO:0000256" key="1">
    <source>
        <dbReference type="ARBA" id="ARBA00004651"/>
    </source>
</evidence>
<dbReference type="InterPro" id="IPR050250">
    <property type="entry name" value="Macrolide_Exporter_MacB"/>
</dbReference>
<keyword evidence="4 7" id="KW-1133">Transmembrane helix</keyword>
<dbReference type="EMBL" id="BONY01000073">
    <property type="protein sequence ID" value="GIH09653.1"/>
    <property type="molecule type" value="Genomic_DNA"/>
</dbReference>
<gene>
    <name evidence="9" type="ORF">Rhe02_77200</name>
</gene>
<organism evidence="9 10">
    <name type="scientific">Rhizocola hellebori</name>
    <dbReference type="NCBI Taxonomy" id="1392758"/>
    <lineage>
        <taxon>Bacteria</taxon>
        <taxon>Bacillati</taxon>
        <taxon>Actinomycetota</taxon>
        <taxon>Actinomycetes</taxon>
        <taxon>Micromonosporales</taxon>
        <taxon>Micromonosporaceae</taxon>
        <taxon>Rhizocola</taxon>
    </lineage>
</organism>
<feature type="transmembrane region" description="Helical" evidence="7">
    <location>
        <begin position="389"/>
        <end position="411"/>
    </location>
</feature>
<evidence type="ECO:0000313" key="10">
    <source>
        <dbReference type="Proteomes" id="UP000612899"/>
    </source>
</evidence>
<dbReference type="Proteomes" id="UP000612899">
    <property type="component" value="Unassembled WGS sequence"/>
</dbReference>
<feature type="transmembrane region" description="Helical" evidence="7">
    <location>
        <begin position="931"/>
        <end position="950"/>
    </location>
</feature>
<keyword evidence="2" id="KW-1003">Cell membrane</keyword>
<feature type="transmembrane region" description="Helical" evidence="7">
    <location>
        <begin position="1032"/>
        <end position="1054"/>
    </location>
</feature>
<sequence>MLVWRRANSARSLLAAAAAAALIATVLLAGLTDYNRSVIVAGGQSAVAAAPPQERAVLMQGPAADVNGFKNADSALRRQFTDGMGGARVEVSSAGYASGRQLVGPTGAAIGDSNGLVFASAMFLEGLPEKARLVSGAWATPGASPTQVVIAEPVSKILGLASGSVVPILDRRTEKVAQVVVSGVFVPQSLDDPYWLLTPEVSRGLIPGGATYGPFVFDQADFFSAGWASNGSAGWVIEPQLAGGDLAKLLSVGAAAKTMPAKLSQALQMGSSGQAVTSLDQLTDRLKRADLVGRSALLTPLLLIVVLGGYALLLLAGLLTEQRRPETALLRARGAARGQLAGLAAREAMLIAVPAAVLAPLLVSQLLSRSDRLSVLADANLHPQGSLDAVTWAVAAAAGVGCVLAMLAPALRGGATYVEDLAARSRPSRATAVQRAGVDLALIAFAVLAWFQLRQYSSPLAGVGGQLGIDPLLAAAAPIGVLAGSVLALRLLPPLTRLAEKVIDRRSWFATMLGMWQAGRRPHAGPVLLLALSVAVSTLAWALAGTAERSLVDQADHAAGADIRLTETSGFAPNSRAKAIAEIAGIQTVLPAWRTSLALGERSTRTTVMAFDAQQAVDLVKLRPDLGDSGRLLNDMAAKRVSAPSIALPQGVTELRGTIRVTLHRANEANPRMSSVSTNAIFMDSGGGQYRQRLSDVQPFGNPSDFQVKLDMLPANLSLAGFVVDGAAFPTEQITWELLKLTAVSPAGEQPVALNTEWRTVTGGDDEQRDPQAVGGGLVALYRQSPDRGAFFRGDAPRFQFAVGRPIDATAPVPVIASAKALEALHKSVGDTARLGLGAADVPVLFVGSAPTLPGTDGEAALLLDLPSLSNVYLHRHSQVQSVQEWWIAIDPAQHDAVAAAVNVLPNVEVHDRYELANRAGNDPYGIGARLALFIAALGAIALALVGIAVDVRATARRRTGEFAVLHTLGASPRLLARALVIEQGFLAGLGVLVGLAVGIGVAATMAPLVILTPTAARPIPEPILHLQWTPVVGTALLLLFLAMAMAAVVALTMRQRLAAAQLRIGMDR</sequence>
<feature type="transmembrane region" description="Helical" evidence="7">
    <location>
        <begin position="986"/>
        <end position="1012"/>
    </location>
</feature>
<accession>A0A8J3QHT8</accession>
<feature type="domain" description="ABC3 transporter permease C-terminal" evidence="8">
    <location>
        <begin position="935"/>
        <end position="1055"/>
    </location>
</feature>
<comment type="similarity">
    <text evidence="6">Belongs to the ABC-4 integral membrane protein family.</text>
</comment>
<evidence type="ECO:0000256" key="7">
    <source>
        <dbReference type="SAM" id="Phobius"/>
    </source>
</evidence>
<keyword evidence="10" id="KW-1185">Reference proteome</keyword>
<feature type="transmembrane region" description="Helical" evidence="7">
    <location>
        <begin position="297"/>
        <end position="319"/>
    </location>
</feature>
<comment type="caution">
    <text evidence="9">The sequence shown here is derived from an EMBL/GenBank/DDBJ whole genome shotgun (WGS) entry which is preliminary data.</text>
</comment>
<evidence type="ECO:0000256" key="4">
    <source>
        <dbReference type="ARBA" id="ARBA00022989"/>
    </source>
</evidence>
<dbReference type="PANTHER" id="PTHR30572:SF4">
    <property type="entry name" value="ABC TRANSPORTER PERMEASE YTRF"/>
    <property type="match status" value="1"/>
</dbReference>
<dbReference type="Pfam" id="PF02687">
    <property type="entry name" value="FtsX"/>
    <property type="match status" value="2"/>
</dbReference>
<dbReference type="InterPro" id="IPR003838">
    <property type="entry name" value="ABC3_permease_C"/>
</dbReference>
<evidence type="ECO:0000256" key="5">
    <source>
        <dbReference type="ARBA" id="ARBA00023136"/>
    </source>
</evidence>
<keyword evidence="5 7" id="KW-0472">Membrane</keyword>
<dbReference type="AlphaFoldDB" id="A0A8J3QHT8"/>